<dbReference type="Gene3D" id="3.40.50.2000">
    <property type="entry name" value="Glycogen Phosphorylase B"/>
    <property type="match status" value="1"/>
</dbReference>
<sequence length="354" mass="40562">MKKIYYFSHINNEMNDGGQSRNKAFTQAFDAIGAVKINVYSSNNFMRFVYLINCLRIFLLSKNNRIFIHQGTIITLFPLSIIKYRFPFWLAFSILRKAIGSNSVTIEVNDLPYEQSIDLELSVSKVTKLFQDKLYGFRDAKYVFASHRMAEYIRTKSKINCDVVINGSNELTNATVDLASDILASPARKFIYAGGLSKGRQIEELVSSFKGKKSLLVLIGESGQWLKEINLPENIFYLGEFPESQAQAIVSKCDCGIIPYDANRFYYNICYPTKASFYIASGIPFLSTPLLELMDIFEGSGMAYFLPINEWGTFIDDSNEIDFQKSKVSVGTRKHEFYWKRILSHYVEKIYFAN</sequence>
<comment type="caution">
    <text evidence="1">The sequence shown here is derived from an EMBL/GenBank/DDBJ whole genome shotgun (WGS) entry which is preliminary data.</text>
</comment>
<organism evidence="1 2">
    <name type="scientific">Duganella lactea</name>
    <dbReference type="NCBI Taxonomy" id="2692173"/>
    <lineage>
        <taxon>Bacteria</taxon>
        <taxon>Pseudomonadati</taxon>
        <taxon>Pseudomonadota</taxon>
        <taxon>Betaproteobacteria</taxon>
        <taxon>Burkholderiales</taxon>
        <taxon>Oxalobacteraceae</taxon>
        <taxon>Telluria group</taxon>
        <taxon>Duganella</taxon>
    </lineage>
</organism>
<dbReference type="SUPFAM" id="SSF53756">
    <property type="entry name" value="UDP-Glycosyltransferase/glycogen phosphorylase"/>
    <property type="match status" value="1"/>
</dbReference>
<protein>
    <recommendedName>
        <fullName evidence="3">Glycosyltransferase</fullName>
    </recommendedName>
</protein>
<reference evidence="1 2" key="1">
    <citation type="submission" date="2019-12" db="EMBL/GenBank/DDBJ databases">
        <title>Novel species isolated from a subtropical stream in China.</title>
        <authorList>
            <person name="Lu H."/>
        </authorList>
    </citation>
    <scope>NUCLEOTIDE SEQUENCE [LARGE SCALE GENOMIC DNA]</scope>
    <source>
        <strain evidence="1 2">FT94W</strain>
    </source>
</reference>
<gene>
    <name evidence="1" type="ORF">GTP38_17705</name>
</gene>
<dbReference type="RefSeq" id="WP_160991540.1">
    <property type="nucleotide sequence ID" value="NZ_WWCO01000012.1"/>
</dbReference>
<dbReference type="EMBL" id="WWCO01000012">
    <property type="protein sequence ID" value="MYM36170.1"/>
    <property type="molecule type" value="Genomic_DNA"/>
</dbReference>
<evidence type="ECO:0008006" key="3">
    <source>
        <dbReference type="Google" id="ProtNLM"/>
    </source>
</evidence>
<evidence type="ECO:0000313" key="2">
    <source>
        <dbReference type="Proteomes" id="UP000449678"/>
    </source>
</evidence>
<proteinExistence type="predicted"/>
<name>A0ABW9V9G6_9BURK</name>
<evidence type="ECO:0000313" key="1">
    <source>
        <dbReference type="EMBL" id="MYM36170.1"/>
    </source>
</evidence>
<accession>A0ABW9V9G6</accession>
<dbReference type="Proteomes" id="UP000449678">
    <property type="component" value="Unassembled WGS sequence"/>
</dbReference>
<keyword evidence="2" id="KW-1185">Reference proteome</keyword>